<sequence>MAIAMLLSNMMTGMDATIINTALPAITSELEGLEYMGWIVATYLLGLAVSTPLWSKFGEHQGNKKAYIYATIIFAIGAIFQGMASNIQWFIIARVIMGIGGGGMNTIPFIAFADMYEDLTKRSQIIGLSAALFSIASIIGPLVGGWIIDTLTWRLVFYLNVPVALLSITVLTIFYEDTKRNASGKSVDYKGAILLVVSLILILTGIQRIGKSSTALVILLLILGIITILCLIDVDKKAEDPIIPSRLFSNKDLMIDYGLFIIIWGSFVAITTYLPVWAQGVLGVSALIGGMTQIPGAITNIIGSGSVSFFQSKSNKYLIVSVGIVSILLSFICIIMSGQNTPFWLLLAAGGFEGFGSGVIYNVLLVNVQADAEKRDIPTATSLAYLLRVISQTLMSSIYGIILNHALMNGIKKSHNTITMNMLTKLNSARSAKELPQTLLPSMRKILYTGYQNIMLTGLTLIIISMVVIICMLVHYHRHNYGEKVKLE</sequence>
<feature type="transmembrane region" description="Helical" evidence="6">
    <location>
        <begin position="385"/>
        <end position="407"/>
    </location>
</feature>
<proteinExistence type="predicted"/>
<comment type="subcellular location">
    <subcellularLocation>
        <location evidence="1">Cell membrane</location>
        <topology evidence="1">Multi-pass membrane protein</topology>
    </subcellularLocation>
</comment>
<evidence type="ECO:0000256" key="3">
    <source>
        <dbReference type="ARBA" id="ARBA00022692"/>
    </source>
</evidence>
<dbReference type="PROSITE" id="PS50850">
    <property type="entry name" value="MFS"/>
    <property type="match status" value="1"/>
</dbReference>
<organism evidence="8 9">
    <name type="scientific">Companilactobacillus tucceti DSM 20183</name>
    <dbReference type="NCBI Taxonomy" id="1423811"/>
    <lineage>
        <taxon>Bacteria</taxon>
        <taxon>Bacillati</taxon>
        <taxon>Bacillota</taxon>
        <taxon>Bacilli</taxon>
        <taxon>Lactobacillales</taxon>
        <taxon>Lactobacillaceae</taxon>
        <taxon>Companilactobacillus</taxon>
    </lineage>
</organism>
<accession>A0A0R1IWW6</accession>
<dbReference type="PANTHER" id="PTHR23501:SF191">
    <property type="entry name" value="VACUOLAR BASIC AMINO ACID TRANSPORTER 4"/>
    <property type="match status" value="1"/>
</dbReference>
<feature type="domain" description="Major facilitator superfamily (MFS) profile" evidence="7">
    <location>
        <begin position="1"/>
        <end position="477"/>
    </location>
</feature>
<reference evidence="8 9" key="1">
    <citation type="journal article" date="2015" name="Genome Announc.">
        <title>Expanding the biotechnology potential of lactobacilli through comparative genomics of 213 strains and associated genera.</title>
        <authorList>
            <person name="Sun Z."/>
            <person name="Harris H.M."/>
            <person name="McCann A."/>
            <person name="Guo C."/>
            <person name="Argimon S."/>
            <person name="Zhang W."/>
            <person name="Yang X."/>
            <person name="Jeffery I.B."/>
            <person name="Cooney J.C."/>
            <person name="Kagawa T.F."/>
            <person name="Liu W."/>
            <person name="Song Y."/>
            <person name="Salvetti E."/>
            <person name="Wrobel A."/>
            <person name="Rasinkangas P."/>
            <person name="Parkhill J."/>
            <person name="Rea M.C."/>
            <person name="O'Sullivan O."/>
            <person name="Ritari J."/>
            <person name="Douillard F.P."/>
            <person name="Paul Ross R."/>
            <person name="Yang R."/>
            <person name="Briner A.E."/>
            <person name="Felis G.E."/>
            <person name="de Vos W.M."/>
            <person name="Barrangou R."/>
            <person name="Klaenhammer T.R."/>
            <person name="Caufield P.W."/>
            <person name="Cui Y."/>
            <person name="Zhang H."/>
            <person name="O'Toole P.W."/>
        </authorList>
    </citation>
    <scope>NUCLEOTIDE SEQUENCE [LARGE SCALE GENOMIC DNA]</scope>
    <source>
        <strain evidence="8 9">DSM 20183</strain>
    </source>
</reference>
<name>A0A0R1IWW6_9LACO</name>
<feature type="transmembrane region" description="Helical" evidence="6">
    <location>
        <begin position="286"/>
        <end position="310"/>
    </location>
</feature>
<gene>
    <name evidence="8" type="ORF">FC72_GL001202</name>
</gene>
<evidence type="ECO:0000259" key="7">
    <source>
        <dbReference type="PROSITE" id="PS50850"/>
    </source>
</evidence>
<dbReference type="STRING" id="1423811.FC72_GL001202"/>
<feature type="transmembrane region" description="Helical" evidence="6">
    <location>
        <begin position="187"/>
        <end position="206"/>
    </location>
</feature>
<keyword evidence="4 6" id="KW-1133">Transmembrane helix</keyword>
<keyword evidence="3 6" id="KW-0812">Transmembrane</keyword>
<evidence type="ECO:0000256" key="5">
    <source>
        <dbReference type="ARBA" id="ARBA00023136"/>
    </source>
</evidence>
<feature type="transmembrane region" description="Helical" evidence="6">
    <location>
        <begin position="90"/>
        <end position="113"/>
    </location>
</feature>
<dbReference type="SUPFAM" id="SSF103473">
    <property type="entry name" value="MFS general substrate transporter"/>
    <property type="match status" value="1"/>
</dbReference>
<feature type="transmembrane region" description="Helical" evidence="6">
    <location>
        <begin position="317"/>
        <end position="337"/>
    </location>
</feature>
<dbReference type="GO" id="GO:0022857">
    <property type="term" value="F:transmembrane transporter activity"/>
    <property type="evidence" value="ECO:0007669"/>
    <property type="project" value="InterPro"/>
</dbReference>
<evidence type="ECO:0000256" key="6">
    <source>
        <dbReference type="SAM" id="Phobius"/>
    </source>
</evidence>
<dbReference type="Proteomes" id="UP000050929">
    <property type="component" value="Unassembled WGS sequence"/>
</dbReference>
<dbReference type="Gene3D" id="1.20.1720.10">
    <property type="entry name" value="Multidrug resistance protein D"/>
    <property type="match status" value="1"/>
</dbReference>
<dbReference type="InterPro" id="IPR020846">
    <property type="entry name" value="MFS_dom"/>
</dbReference>
<feature type="transmembrane region" description="Helical" evidence="6">
    <location>
        <begin position="343"/>
        <end position="364"/>
    </location>
</feature>
<evidence type="ECO:0000256" key="4">
    <source>
        <dbReference type="ARBA" id="ARBA00022989"/>
    </source>
</evidence>
<protein>
    <submittedName>
        <fullName evidence="8">Major facilitator transporter</fullName>
    </submittedName>
</protein>
<feature type="transmembrane region" description="Helical" evidence="6">
    <location>
        <begin position="454"/>
        <end position="476"/>
    </location>
</feature>
<dbReference type="PANTHER" id="PTHR23501">
    <property type="entry name" value="MAJOR FACILITATOR SUPERFAMILY"/>
    <property type="match status" value="1"/>
</dbReference>
<evidence type="ECO:0000313" key="9">
    <source>
        <dbReference type="Proteomes" id="UP000050929"/>
    </source>
</evidence>
<dbReference type="InterPro" id="IPR011701">
    <property type="entry name" value="MFS"/>
</dbReference>
<dbReference type="Gene3D" id="1.20.1250.20">
    <property type="entry name" value="MFS general substrate transporter like domains"/>
    <property type="match status" value="1"/>
</dbReference>
<feature type="transmembrane region" description="Helical" evidence="6">
    <location>
        <begin position="212"/>
        <end position="232"/>
    </location>
</feature>
<keyword evidence="5 6" id="KW-0472">Membrane</keyword>
<dbReference type="Pfam" id="PF07690">
    <property type="entry name" value="MFS_1"/>
    <property type="match status" value="1"/>
</dbReference>
<feature type="transmembrane region" description="Helical" evidence="6">
    <location>
        <begin position="154"/>
        <end position="175"/>
    </location>
</feature>
<feature type="transmembrane region" description="Helical" evidence="6">
    <location>
        <begin position="253"/>
        <end position="274"/>
    </location>
</feature>
<comment type="caution">
    <text evidence="8">The sequence shown here is derived from an EMBL/GenBank/DDBJ whole genome shotgun (WGS) entry which is preliminary data.</text>
</comment>
<feature type="transmembrane region" description="Helical" evidence="6">
    <location>
        <begin position="35"/>
        <end position="54"/>
    </location>
</feature>
<dbReference type="AlphaFoldDB" id="A0A0R1IWW6"/>
<dbReference type="PATRIC" id="fig|1423811.3.peg.1222"/>
<evidence type="ECO:0000313" key="8">
    <source>
        <dbReference type="EMBL" id="KRK63728.1"/>
    </source>
</evidence>
<feature type="transmembrane region" description="Helical" evidence="6">
    <location>
        <begin position="125"/>
        <end position="148"/>
    </location>
</feature>
<dbReference type="GO" id="GO:0005886">
    <property type="term" value="C:plasma membrane"/>
    <property type="evidence" value="ECO:0007669"/>
    <property type="project" value="UniProtKB-SubCell"/>
</dbReference>
<evidence type="ECO:0000256" key="1">
    <source>
        <dbReference type="ARBA" id="ARBA00004651"/>
    </source>
</evidence>
<evidence type="ECO:0000256" key="2">
    <source>
        <dbReference type="ARBA" id="ARBA00022448"/>
    </source>
</evidence>
<feature type="transmembrane region" description="Helical" evidence="6">
    <location>
        <begin position="66"/>
        <end position="84"/>
    </location>
</feature>
<keyword evidence="2" id="KW-0813">Transport</keyword>
<keyword evidence="9" id="KW-1185">Reference proteome</keyword>
<dbReference type="EMBL" id="AZDG01000024">
    <property type="protein sequence ID" value="KRK63728.1"/>
    <property type="molecule type" value="Genomic_DNA"/>
</dbReference>
<dbReference type="InterPro" id="IPR036259">
    <property type="entry name" value="MFS_trans_sf"/>
</dbReference>